<accession>A0A9Q1JXN5</accession>
<dbReference type="OrthoDB" id="1934719at2759"/>
<evidence type="ECO:0008006" key="3">
    <source>
        <dbReference type="Google" id="ProtNLM"/>
    </source>
</evidence>
<dbReference type="Proteomes" id="UP001153076">
    <property type="component" value="Unassembled WGS sequence"/>
</dbReference>
<dbReference type="PANTHER" id="PTHR33116:SF84">
    <property type="entry name" value="RNA-DIRECTED DNA POLYMERASE"/>
    <property type="match status" value="1"/>
</dbReference>
<sequence length="403" mass="45355">MANSLSDHTPILLQFSSSPKLDSGFQYCDIWSKHKDFARIITAKRHVTCKSPMDSLLLKSNQNPFQKTKKEHFLDLKDQQFKARKNLKLLQQAYQHNPRDKFKEQQEKKAKDKFGVDNIRLFYANAKERKLSSYIYSLRDQEGGLVEGFEQVGHTVLQFCRDLVAIETTTRSPIDMEVITQADAPTIRHIMSTLNVFHECAGLKANMMKSQMVVGGCSPQLQDKCLQLTGFTETTFPLKYLGVPITASKHTKGKLGGNTPPVKTTAGTRRKYVSSGSTSTTLVDPHSGVGGEGDLIIFWKADAPTIRHIMSALNVFLECAGLKANMMKSRMVVRGCSPQLQEECLQLMGCTMGQTGSWQIPHRENLVGIHAQLGLQLVLEENMSHQEILQRRLHLLHRESKTL</sequence>
<dbReference type="EMBL" id="JAKOGI010000569">
    <property type="protein sequence ID" value="KAJ8432979.1"/>
    <property type="molecule type" value="Genomic_DNA"/>
</dbReference>
<dbReference type="AlphaFoldDB" id="A0A9Q1JXN5"/>
<proteinExistence type="predicted"/>
<evidence type="ECO:0000313" key="1">
    <source>
        <dbReference type="EMBL" id="KAJ8432979.1"/>
    </source>
</evidence>
<protein>
    <recommendedName>
        <fullName evidence="3">Reverse transcriptase domain-containing protein</fullName>
    </recommendedName>
</protein>
<evidence type="ECO:0000313" key="2">
    <source>
        <dbReference type="Proteomes" id="UP001153076"/>
    </source>
</evidence>
<comment type="caution">
    <text evidence="1">The sequence shown here is derived from an EMBL/GenBank/DDBJ whole genome shotgun (WGS) entry which is preliminary data.</text>
</comment>
<organism evidence="1 2">
    <name type="scientific">Carnegiea gigantea</name>
    <dbReference type="NCBI Taxonomy" id="171969"/>
    <lineage>
        <taxon>Eukaryota</taxon>
        <taxon>Viridiplantae</taxon>
        <taxon>Streptophyta</taxon>
        <taxon>Embryophyta</taxon>
        <taxon>Tracheophyta</taxon>
        <taxon>Spermatophyta</taxon>
        <taxon>Magnoliopsida</taxon>
        <taxon>eudicotyledons</taxon>
        <taxon>Gunneridae</taxon>
        <taxon>Pentapetalae</taxon>
        <taxon>Caryophyllales</taxon>
        <taxon>Cactineae</taxon>
        <taxon>Cactaceae</taxon>
        <taxon>Cactoideae</taxon>
        <taxon>Echinocereeae</taxon>
        <taxon>Carnegiea</taxon>
    </lineage>
</organism>
<dbReference type="PANTHER" id="PTHR33116">
    <property type="entry name" value="REVERSE TRANSCRIPTASE ZINC-BINDING DOMAIN-CONTAINING PROTEIN-RELATED-RELATED"/>
    <property type="match status" value="1"/>
</dbReference>
<name>A0A9Q1JXN5_9CARY</name>
<reference evidence="1" key="1">
    <citation type="submission" date="2022-04" db="EMBL/GenBank/DDBJ databases">
        <title>Carnegiea gigantea Genome sequencing and assembly v2.</title>
        <authorList>
            <person name="Copetti D."/>
            <person name="Sanderson M.J."/>
            <person name="Burquez A."/>
            <person name="Wojciechowski M.F."/>
        </authorList>
    </citation>
    <scope>NUCLEOTIDE SEQUENCE</scope>
    <source>
        <strain evidence="1">SGP5-SGP5p</strain>
        <tissue evidence="1">Aerial part</tissue>
    </source>
</reference>
<gene>
    <name evidence="1" type="ORF">Cgig2_022623</name>
</gene>
<keyword evidence="2" id="KW-1185">Reference proteome</keyword>